<dbReference type="Proteomes" id="UP000309997">
    <property type="component" value="Unassembled WGS sequence"/>
</dbReference>
<proteinExistence type="predicted"/>
<protein>
    <submittedName>
        <fullName evidence="1">Uncharacterized protein</fullName>
    </submittedName>
</protein>
<organism evidence="1 2">
    <name type="scientific">Populus alba</name>
    <name type="common">White poplar</name>
    <dbReference type="NCBI Taxonomy" id="43335"/>
    <lineage>
        <taxon>Eukaryota</taxon>
        <taxon>Viridiplantae</taxon>
        <taxon>Streptophyta</taxon>
        <taxon>Embryophyta</taxon>
        <taxon>Tracheophyta</taxon>
        <taxon>Spermatophyta</taxon>
        <taxon>Magnoliopsida</taxon>
        <taxon>eudicotyledons</taxon>
        <taxon>Gunneridae</taxon>
        <taxon>Pentapetalae</taxon>
        <taxon>rosids</taxon>
        <taxon>fabids</taxon>
        <taxon>Malpighiales</taxon>
        <taxon>Salicaceae</taxon>
        <taxon>Saliceae</taxon>
        <taxon>Populus</taxon>
    </lineage>
</organism>
<evidence type="ECO:0000313" key="2">
    <source>
        <dbReference type="Proteomes" id="UP000309997"/>
    </source>
</evidence>
<reference evidence="1 2" key="1">
    <citation type="journal article" date="2024" name="Plant Biotechnol. J.">
        <title>Genome and CRISPR/Cas9 system of a widespread forest tree (Populus alba) in the world.</title>
        <authorList>
            <person name="Liu Y.J."/>
            <person name="Jiang P.F."/>
            <person name="Han X.M."/>
            <person name="Li X.Y."/>
            <person name="Wang H.M."/>
            <person name="Wang Y.J."/>
            <person name="Wang X.X."/>
            <person name="Zeng Q.Y."/>
        </authorList>
    </citation>
    <scope>NUCLEOTIDE SEQUENCE [LARGE SCALE GENOMIC DNA]</scope>
    <source>
        <strain evidence="2">cv. PAL-ZL1</strain>
    </source>
</reference>
<sequence length="100" mass="11015">MSPRTVEHMTWHQTNDAVDGVMVHPSDGEAWKRFNSVHPDFSDESRNVCLGLCIDGFNPFGSFAAPYSCCRSYSQFITATGNVCEAGVHVSIYCHTRGGI</sequence>
<evidence type="ECO:0000313" key="1">
    <source>
        <dbReference type="EMBL" id="KAL3583084.1"/>
    </source>
</evidence>
<accession>A0ACC4BX59</accession>
<dbReference type="EMBL" id="RCHU02000008">
    <property type="protein sequence ID" value="KAL3583084.1"/>
    <property type="molecule type" value="Genomic_DNA"/>
</dbReference>
<keyword evidence="2" id="KW-1185">Reference proteome</keyword>
<gene>
    <name evidence="1" type="ORF">D5086_017416</name>
</gene>
<name>A0ACC4BX59_POPAL</name>
<comment type="caution">
    <text evidence="1">The sequence shown here is derived from an EMBL/GenBank/DDBJ whole genome shotgun (WGS) entry which is preliminary data.</text>
</comment>